<name>A0ABS1R823_9SPHI</name>
<dbReference type="PANTHER" id="PTHR37841">
    <property type="entry name" value="GLR2918 PROTEIN"/>
    <property type="match status" value="1"/>
</dbReference>
<dbReference type="Proteomes" id="UP000625283">
    <property type="component" value="Unassembled WGS sequence"/>
</dbReference>
<feature type="transmembrane region" description="Helical" evidence="1">
    <location>
        <begin position="67"/>
        <end position="86"/>
    </location>
</feature>
<dbReference type="InterPro" id="IPR032774">
    <property type="entry name" value="WG_beta_rep"/>
</dbReference>
<reference evidence="2 3" key="1">
    <citation type="submission" date="2021-01" db="EMBL/GenBank/DDBJ databases">
        <title>C459-1 draft genome sequence.</title>
        <authorList>
            <person name="Zhang X.-F."/>
        </authorList>
    </citation>
    <scope>NUCLEOTIDE SEQUENCE [LARGE SCALE GENOMIC DNA]</scope>
    <source>
        <strain evidence="3">C459-1</strain>
    </source>
</reference>
<proteinExistence type="predicted"/>
<comment type="caution">
    <text evidence="2">The sequence shown here is derived from an EMBL/GenBank/DDBJ whole genome shotgun (WGS) entry which is preliminary data.</text>
</comment>
<organism evidence="2 3">
    <name type="scientific">Sphingobacterium faecale</name>
    <dbReference type="NCBI Taxonomy" id="2803775"/>
    <lineage>
        <taxon>Bacteria</taxon>
        <taxon>Pseudomonadati</taxon>
        <taxon>Bacteroidota</taxon>
        <taxon>Sphingobacteriia</taxon>
        <taxon>Sphingobacteriales</taxon>
        <taxon>Sphingobacteriaceae</taxon>
        <taxon>Sphingobacterium</taxon>
    </lineage>
</organism>
<accession>A0ABS1R823</accession>
<keyword evidence="1" id="KW-1133">Transmembrane helix</keyword>
<dbReference type="EMBL" id="JAERTY010000011">
    <property type="protein sequence ID" value="MBL1410823.1"/>
    <property type="molecule type" value="Genomic_DNA"/>
</dbReference>
<protein>
    <submittedName>
        <fullName evidence="2">WG repeat-containing protein</fullName>
    </submittedName>
</protein>
<keyword evidence="3" id="KW-1185">Reference proteome</keyword>
<keyword evidence="1" id="KW-0812">Transmembrane</keyword>
<sequence length="696" mass="79625">MLFKASSVYSENLSPLLKKHPTVQKDISNEFTEKAKTDRLIEIDFITKRQMKKIKLYLFKSKTYDKMIRNLTAILFLLFVIPVYTFSQVPNGLKGKWQGKLIMTKGDKTFEGDMMIGLGNWEAANASQVEFYLRNFTDKKQKYFKYVDVKYKSNEDIGFFLTDVFPTDENLSLTSGEFDFHLLQLGEDIILAGKYSAMEEGSLIQAHFSLVKKKIYDKLAANNPGLIVLKQHNLAVVNFYNKQQPTDTPQTNNTTVLANNPQRSENLNDDKSIRIVENIKMLDADQLFNFSDGYAVITKGSSHALINATGDLVIPYNKYVFSYAENCDPGAFDYNLPIKGSSWDTYGFKNGLLVAKDIQTGKYGVLNTKLEIVAPFTYDHLSGCSGHKVVSKNKRVEYLTYTRNLTRYEIEMLFNEVDHPDNLYKIKTVKVASAVHQVLNGYSDKAGNIKIEPKYPEAGVFNEGLAPVAKYDEFGKLKWGFINTKGELVIEHKFSNRPSVFSEGLALVRPLSQNQFDYVYIDKTGKEVIYIRKDEKCTYTPQLMNHRRTVSSFVYDDYIHLQERSFFRGGVAFWSQSCYPKKSRLMILNKDGKMYCFDEKLAENSQVRFYVNNSDVINNLMKIIVDYGKEERIVNLQGETIVCTSNKTGQTGTIHGLFDPISNLTLATIKNNNITKRGYINQKGEMIMTVKEKDLW</sequence>
<gene>
    <name evidence="2" type="ORF">JKG61_18850</name>
</gene>
<dbReference type="RefSeq" id="WP_202104522.1">
    <property type="nucleotide sequence ID" value="NZ_JAERTY010000011.1"/>
</dbReference>
<dbReference type="PANTHER" id="PTHR37841:SF1">
    <property type="entry name" value="DUF3298 DOMAIN-CONTAINING PROTEIN"/>
    <property type="match status" value="1"/>
</dbReference>
<evidence type="ECO:0000256" key="1">
    <source>
        <dbReference type="SAM" id="Phobius"/>
    </source>
</evidence>
<evidence type="ECO:0000313" key="2">
    <source>
        <dbReference type="EMBL" id="MBL1410823.1"/>
    </source>
</evidence>
<evidence type="ECO:0000313" key="3">
    <source>
        <dbReference type="Proteomes" id="UP000625283"/>
    </source>
</evidence>
<dbReference type="Pfam" id="PF14903">
    <property type="entry name" value="WG_beta_rep"/>
    <property type="match status" value="2"/>
</dbReference>
<keyword evidence="1" id="KW-0472">Membrane</keyword>